<comment type="caution">
    <text evidence="2">The sequence shown here is derived from an EMBL/GenBank/DDBJ whole genome shotgun (WGS) entry which is preliminary data.</text>
</comment>
<evidence type="ECO:0000313" key="3">
    <source>
        <dbReference type="Proteomes" id="UP001519295"/>
    </source>
</evidence>
<dbReference type="InterPro" id="IPR011008">
    <property type="entry name" value="Dimeric_a/b-barrel"/>
</dbReference>
<feature type="domain" description="ABM" evidence="1">
    <location>
        <begin position="2"/>
        <end position="92"/>
    </location>
</feature>
<reference evidence="2 3" key="1">
    <citation type="submission" date="2021-03" db="EMBL/GenBank/DDBJ databases">
        <title>Sequencing the genomes of 1000 actinobacteria strains.</title>
        <authorList>
            <person name="Klenk H.-P."/>
        </authorList>
    </citation>
    <scope>NUCLEOTIDE SEQUENCE [LARGE SCALE GENOMIC DNA]</scope>
    <source>
        <strain evidence="2 3">DSM 45256</strain>
    </source>
</reference>
<dbReference type="Gene3D" id="3.30.70.100">
    <property type="match status" value="1"/>
</dbReference>
<proteinExistence type="predicted"/>
<dbReference type="Proteomes" id="UP001519295">
    <property type="component" value="Unassembled WGS sequence"/>
</dbReference>
<name>A0ABS4VK90_9PSEU</name>
<evidence type="ECO:0000259" key="1">
    <source>
        <dbReference type="PROSITE" id="PS51725"/>
    </source>
</evidence>
<dbReference type="PROSITE" id="PS51725">
    <property type="entry name" value="ABM"/>
    <property type="match status" value="1"/>
</dbReference>
<protein>
    <submittedName>
        <fullName evidence="2">Heme-degrading monooxygenase HmoA</fullName>
    </submittedName>
</protein>
<organism evidence="2 3">
    <name type="scientific">Pseudonocardia parietis</name>
    <dbReference type="NCBI Taxonomy" id="570936"/>
    <lineage>
        <taxon>Bacteria</taxon>
        <taxon>Bacillati</taxon>
        <taxon>Actinomycetota</taxon>
        <taxon>Actinomycetes</taxon>
        <taxon>Pseudonocardiales</taxon>
        <taxon>Pseudonocardiaceae</taxon>
        <taxon>Pseudonocardia</taxon>
    </lineage>
</organism>
<evidence type="ECO:0000313" key="2">
    <source>
        <dbReference type="EMBL" id="MBP2364336.1"/>
    </source>
</evidence>
<keyword evidence="3" id="KW-1185">Reference proteome</keyword>
<dbReference type="Pfam" id="PF03992">
    <property type="entry name" value="ABM"/>
    <property type="match status" value="1"/>
</dbReference>
<keyword evidence="2" id="KW-0503">Monooxygenase</keyword>
<dbReference type="InterPro" id="IPR007138">
    <property type="entry name" value="ABM_dom"/>
</dbReference>
<accession>A0ABS4VK90</accession>
<dbReference type="EMBL" id="JAGINU010000001">
    <property type="protein sequence ID" value="MBP2364336.1"/>
    <property type="molecule type" value="Genomic_DNA"/>
</dbReference>
<dbReference type="GO" id="GO:0004497">
    <property type="term" value="F:monooxygenase activity"/>
    <property type="evidence" value="ECO:0007669"/>
    <property type="project" value="UniProtKB-KW"/>
</dbReference>
<keyword evidence="2" id="KW-0560">Oxidoreductase</keyword>
<sequence>MVVEYAYITVVPGRESDFEEAFAKAEPILAAAHGCRSTALHRDVEHLGSYLLRVGWERLEDHLEAFPTSEAGKEFAGHVAHFFAEPPVVRHFADESITA</sequence>
<gene>
    <name evidence="2" type="ORF">JOF36_000032</name>
</gene>
<dbReference type="SUPFAM" id="SSF54909">
    <property type="entry name" value="Dimeric alpha+beta barrel"/>
    <property type="match status" value="1"/>
</dbReference>
<dbReference type="RefSeq" id="WP_210024405.1">
    <property type="nucleotide sequence ID" value="NZ_JAGINU010000001.1"/>
</dbReference>